<evidence type="ECO:0000313" key="6">
    <source>
        <dbReference type="Proteomes" id="UP000030787"/>
    </source>
</evidence>
<dbReference type="Gene3D" id="1.10.8.140">
    <property type="entry name" value="PDCD5-like"/>
    <property type="match status" value="1"/>
</dbReference>
<dbReference type="HAMAP" id="MF_00026">
    <property type="entry name" value="dsDNA_bind"/>
    <property type="match status" value="1"/>
</dbReference>
<dbReference type="Proteomes" id="UP000030787">
    <property type="component" value="Chromosome"/>
</dbReference>
<dbReference type="GO" id="GO:0003677">
    <property type="term" value="F:DNA binding"/>
    <property type="evidence" value="ECO:0007669"/>
    <property type="project" value="UniProtKB-UniRule"/>
</dbReference>
<name>A0A0A7LBH1_9ARCH</name>
<keyword evidence="2 3" id="KW-0238">DNA-binding</keyword>
<dbReference type="GeneID" id="24818145"/>
<feature type="compositionally biased region" description="Low complexity" evidence="4">
    <location>
        <begin position="17"/>
        <end position="27"/>
    </location>
</feature>
<dbReference type="KEGG" id="mear:Mpt1_c04760"/>
<dbReference type="HOGENOM" id="CLU_122978_3_0_2"/>
<dbReference type="STRING" id="1577791.Mpt1_c04760"/>
<dbReference type="EMBL" id="CP010070">
    <property type="protein sequence ID" value="AIZ56368.1"/>
    <property type="molecule type" value="Genomic_DNA"/>
</dbReference>
<dbReference type="SUPFAM" id="SSF46950">
    <property type="entry name" value="Double-stranded DNA-binding domain"/>
    <property type="match status" value="1"/>
</dbReference>
<reference evidence="5 6" key="1">
    <citation type="journal article" date="2014" name="Appl. Environ. Microbiol.">
        <title>Comparative Genome Analysis of 'Candidatus Methanoplasma termitum' Indicates a New Mode of Energy Metabolism in the Seventh Order of Methanogens.</title>
        <authorList>
            <person name="Lang K."/>
            <person name="Schuldes J."/>
            <person name="Klingl A."/>
            <person name="Poehlein A."/>
            <person name="Daniel R."/>
            <person name="Brune A."/>
        </authorList>
    </citation>
    <scope>NUCLEOTIDE SEQUENCE [LARGE SCALE GENOMIC DNA]</scope>
    <source>
        <strain evidence="6">Mpt1</strain>
    </source>
</reference>
<dbReference type="PIRSF" id="PIRSF015730">
    <property type="entry name" value="TFAR19"/>
    <property type="match status" value="1"/>
</dbReference>
<dbReference type="InterPro" id="IPR036883">
    <property type="entry name" value="PDCD5-like_sf"/>
</dbReference>
<dbReference type="PANTHER" id="PTHR10840:SF0">
    <property type="entry name" value="PROGRAMMED CELL DEATH PROTEIN 5"/>
    <property type="match status" value="1"/>
</dbReference>
<protein>
    <recommendedName>
        <fullName evidence="3">DNA-binding protein Mpt1_c04760</fullName>
    </recommendedName>
</protein>
<proteinExistence type="inferred from homology"/>
<dbReference type="InterPro" id="IPR022889">
    <property type="entry name" value="DNA_bind_arc"/>
</dbReference>
<evidence type="ECO:0000313" key="5">
    <source>
        <dbReference type="EMBL" id="AIZ56368.1"/>
    </source>
</evidence>
<dbReference type="NCBIfam" id="NF003268">
    <property type="entry name" value="PRK04239.1"/>
    <property type="match status" value="1"/>
</dbReference>
<dbReference type="AlphaFoldDB" id="A0A0A7LBH1"/>
<organism evidence="5 6">
    <name type="scientific">Candidatus Methanoplasma termitum</name>
    <dbReference type="NCBI Taxonomy" id="1577791"/>
    <lineage>
        <taxon>Archaea</taxon>
        <taxon>Methanobacteriati</taxon>
        <taxon>Thermoplasmatota</taxon>
        <taxon>Thermoplasmata</taxon>
        <taxon>Methanomassiliicoccales</taxon>
        <taxon>Methanomassiliicoccaceae</taxon>
        <taxon>Candidatus Methanoplasma</taxon>
    </lineage>
</organism>
<sequence>MTEDPELEALRQKRMQEVQAQQANQAAQEEKAQQFENQKQSILRQILTPEARGRLANIKLANPEQANMIEMQLIQIAQSGRLQSVITDAMLRDILQKITPQQREIKIERR</sequence>
<evidence type="ECO:0000256" key="3">
    <source>
        <dbReference type="HAMAP-Rule" id="MF_00026"/>
    </source>
</evidence>
<keyword evidence="6" id="KW-1185">Reference proteome</keyword>
<evidence type="ECO:0000256" key="1">
    <source>
        <dbReference type="ARBA" id="ARBA00010490"/>
    </source>
</evidence>
<dbReference type="Pfam" id="PF01984">
    <property type="entry name" value="dsDNA_bind"/>
    <property type="match status" value="1"/>
</dbReference>
<evidence type="ECO:0000256" key="4">
    <source>
        <dbReference type="SAM" id="MobiDB-lite"/>
    </source>
</evidence>
<dbReference type="PANTHER" id="PTHR10840">
    <property type="entry name" value="PROGRAMMED CELL DEATH PROTEIN 5"/>
    <property type="match status" value="1"/>
</dbReference>
<dbReference type="RefSeq" id="WP_048111736.1">
    <property type="nucleotide sequence ID" value="NZ_CP010070.1"/>
</dbReference>
<evidence type="ECO:0000256" key="2">
    <source>
        <dbReference type="ARBA" id="ARBA00023125"/>
    </source>
</evidence>
<feature type="region of interest" description="Disordered" evidence="4">
    <location>
        <begin position="15"/>
        <end position="35"/>
    </location>
</feature>
<dbReference type="GO" id="GO:0005829">
    <property type="term" value="C:cytosol"/>
    <property type="evidence" value="ECO:0007669"/>
    <property type="project" value="TreeGrafter"/>
</dbReference>
<comment type="similarity">
    <text evidence="1 3">Belongs to the PDCD5 family.</text>
</comment>
<dbReference type="OrthoDB" id="53187at2157"/>
<dbReference type="InterPro" id="IPR002836">
    <property type="entry name" value="PDCD5-like"/>
</dbReference>
<gene>
    <name evidence="5" type="ORF">Mpt1_c04760</name>
</gene>
<accession>A0A0A7LBH1</accession>